<evidence type="ECO:0000256" key="1">
    <source>
        <dbReference type="SAM" id="Phobius"/>
    </source>
</evidence>
<keyword evidence="1" id="KW-1133">Transmembrane helix</keyword>
<dbReference type="RefSeq" id="WP_115858568.1">
    <property type="nucleotide sequence ID" value="NZ_QTSU01000001.1"/>
</dbReference>
<gene>
    <name evidence="2" type="ORF">DX914_08580</name>
</gene>
<protein>
    <recommendedName>
        <fullName evidence="4">DUF3784 domain-containing protein</fullName>
    </recommendedName>
</protein>
<feature type="transmembrane region" description="Helical" evidence="1">
    <location>
        <begin position="12"/>
        <end position="33"/>
    </location>
</feature>
<keyword evidence="1" id="KW-0472">Membrane</keyword>
<dbReference type="AlphaFoldDB" id="A0A371K5C0"/>
<dbReference type="Proteomes" id="UP000264492">
    <property type="component" value="Unassembled WGS sequence"/>
</dbReference>
<keyword evidence="3" id="KW-1185">Reference proteome</keyword>
<accession>A0A371K5C0</accession>
<keyword evidence="1" id="KW-0812">Transmembrane</keyword>
<comment type="caution">
    <text evidence="2">The sequence shown here is derived from an EMBL/GenBank/DDBJ whole genome shotgun (WGS) entry which is preliminary data.</text>
</comment>
<reference evidence="2 3" key="1">
    <citation type="submission" date="2018-08" db="EMBL/GenBank/DDBJ databases">
        <title>Lysobacter sp. zong2l5, whole genome shotgun sequence.</title>
        <authorList>
            <person name="Zhang X."/>
            <person name="Feng G."/>
            <person name="Zhu H."/>
        </authorList>
    </citation>
    <scope>NUCLEOTIDE SEQUENCE [LARGE SCALE GENOMIC DNA]</scope>
    <source>
        <strain evidence="3">zong2l5</strain>
    </source>
</reference>
<feature type="transmembrane region" description="Helical" evidence="1">
    <location>
        <begin position="82"/>
        <end position="105"/>
    </location>
</feature>
<organism evidence="2 3">
    <name type="scientific">Lysobacter silvisoli</name>
    <dbReference type="NCBI Taxonomy" id="2293254"/>
    <lineage>
        <taxon>Bacteria</taxon>
        <taxon>Pseudomonadati</taxon>
        <taxon>Pseudomonadota</taxon>
        <taxon>Gammaproteobacteria</taxon>
        <taxon>Lysobacterales</taxon>
        <taxon>Lysobacteraceae</taxon>
        <taxon>Lysobacter</taxon>
    </lineage>
</organism>
<sequence>MDSSLNALLLPAIMLVSGLPVLVAAVLVGRGHLHLINGLDASRLRDPAAAAARFARLLALVAIAIFASAPGFYWAHGDESRTLVVAALLLVAVNGLAVILLMAAAKIKREYRDPRADDRTGRR</sequence>
<dbReference type="EMBL" id="QTSU01000001">
    <property type="protein sequence ID" value="RDZ29133.1"/>
    <property type="molecule type" value="Genomic_DNA"/>
</dbReference>
<evidence type="ECO:0000313" key="2">
    <source>
        <dbReference type="EMBL" id="RDZ29133.1"/>
    </source>
</evidence>
<name>A0A371K5C0_9GAMM</name>
<evidence type="ECO:0000313" key="3">
    <source>
        <dbReference type="Proteomes" id="UP000264492"/>
    </source>
</evidence>
<evidence type="ECO:0008006" key="4">
    <source>
        <dbReference type="Google" id="ProtNLM"/>
    </source>
</evidence>
<proteinExistence type="predicted"/>
<feature type="transmembrane region" description="Helical" evidence="1">
    <location>
        <begin position="54"/>
        <end position="76"/>
    </location>
</feature>